<keyword evidence="5" id="KW-1185">Reference proteome</keyword>
<dbReference type="Pfam" id="PF11807">
    <property type="entry name" value="UstYa"/>
    <property type="match status" value="1"/>
</dbReference>
<comment type="similarity">
    <text evidence="3">Belongs to the ustYa family.</text>
</comment>
<protein>
    <submittedName>
        <fullName evidence="4">Uncharacterized protein</fullName>
    </submittedName>
</protein>
<dbReference type="AlphaFoldDB" id="A0A9W9NPS1"/>
<reference evidence="4" key="1">
    <citation type="submission" date="2022-11" db="EMBL/GenBank/DDBJ databases">
        <authorList>
            <person name="Petersen C."/>
        </authorList>
    </citation>
    <scope>NUCLEOTIDE SEQUENCE</scope>
    <source>
        <strain evidence="4">IBT 19713</strain>
    </source>
</reference>
<reference evidence="4" key="2">
    <citation type="journal article" date="2023" name="IMA Fungus">
        <title>Comparative genomic study of the Penicillium genus elucidates a diverse pangenome and 15 lateral gene transfer events.</title>
        <authorList>
            <person name="Petersen C."/>
            <person name="Sorensen T."/>
            <person name="Nielsen M.R."/>
            <person name="Sondergaard T.E."/>
            <person name="Sorensen J.L."/>
            <person name="Fitzpatrick D.A."/>
            <person name="Frisvad J.C."/>
            <person name="Nielsen K.L."/>
        </authorList>
    </citation>
    <scope>NUCLEOTIDE SEQUENCE</scope>
    <source>
        <strain evidence="4">IBT 19713</strain>
    </source>
</reference>
<proteinExistence type="inferred from homology"/>
<evidence type="ECO:0000256" key="1">
    <source>
        <dbReference type="ARBA" id="ARBA00004685"/>
    </source>
</evidence>
<dbReference type="EMBL" id="JAPQKS010000006">
    <property type="protein sequence ID" value="KAJ5223906.1"/>
    <property type="molecule type" value="Genomic_DNA"/>
</dbReference>
<dbReference type="InterPro" id="IPR021765">
    <property type="entry name" value="UstYa-like"/>
</dbReference>
<name>A0A9W9NPS1_9EURO</name>
<dbReference type="PANTHER" id="PTHR33365">
    <property type="entry name" value="YALI0B05434P"/>
    <property type="match status" value="1"/>
</dbReference>
<evidence type="ECO:0000256" key="3">
    <source>
        <dbReference type="ARBA" id="ARBA00035112"/>
    </source>
</evidence>
<dbReference type="PANTHER" id="PTHR33365:SF11">
    <property type="entry name" value="TAT PATHWAY SIGNAL SEQUENCE"/>
    <property type="match status" value="1"/>
</dbReference>
<dbReference type="GeneID" id="83205047"/>
<dbReference type="OrthoDB" id="3687641at2759"/>
<dbReference type="GO" id="GO:0016491">
    <property type="term" value="F:oxidoreductase activity"/>
    <property type="evidence" value="ECO:0007669"/>
    <property type="project" value="UniProtKB-KW"/>
</dbReference>
<evidence type="ECO:0000256" key="2">
    <source>
        <dbReference type="ARBA" id="ARBA00023002"/>
    </source>
</evidence>
<sequence length="137" mass="15585">MLDTRGRDCLSQGFIYSKQFREPRALVVYHNLHCLDALREVYYAAVNGTLAQRDGGHHHHEKDAEHVRHCLDYLRQSVMCAADTNLEPVVNELASGGDLFTTGWGFYRELPRYRTCEGVGERERVREEFVTTAAVGG</sequence>
<evidence type="ECO:0000313" key="4">
    <source>
        <dbReference type="EMBL" id="KAJ5223906.1"/>
    </source>
</evidence>
<accession>A0A9W9NPS1</accession>
<comment type="pathway">
    <text evidence="1">Mycotoxin biosynthesis.</text>
</comment>
<gene>
    <name evidence="4" type="ORF">N7468_008448</name>
</gene>
<dbReference type="GO" id="GO:0043386">
    <property type="term" value="P:mycotoxin biosynthetic process"/>
    <property type="evidence" value="ECO:0007669"/>
    <property type="project" value="InterPro"/>
</dbReference>
<organism evidence="4 5">
    <name type="scientific">Penicillium chermesinum</name>
    <dbReference type="NCBI Taxonomy" id="63820"/>
    <lineage>
        <taxon>Eukaryota</taxon>
        <taxon>Fungi</taxon>
        <taxon>Dikarya</taxon>
        <taxon>Ascomycota</taxon>
        <taxon>Pezizomycotina</taxon>
        <taxon>Eurotiomycetes</taxon>
        <taxon>Eurotiomycetidae</taxon>
        <taxon>Eurotiales</taxon>
        <taxon>Aspergillaceae</taxon>
        <taxon>Penicillium</taxon>
    </lineage>
</organism>
<comment type="caution">
    <text evidence="4">The sequence shown here is derived from an EMBL/GenBank/DDBJ whole genome shotgun (WGS) entry which is preliminary data.</text>
</comment>
<evidence type="ECO:0000313" key="5">
    <source>
        <dbReference type="Proteomes" id="UP001150941"/>
    </source>
</evidence>
<dbReference type="RefSeq" id="XP_058328089.1">
    <property type="nucleotide sequence ID" value="XM_058477744.1"/>
</dbReference>
<keyword evidence="2" id="KW-0560">Oxidoreductase</keyword>
<dbReference type="Proteomes" id="UP001150941">
    <property type="component" value="Unassembled WGS sequence"/>
</dbReference>